<dbReference type="Gene3D" id="3.40.50.300">
    <property type="entry name" value="P-loop containing nucleotide triphosphate hydrolases"/>
    <property type="match status" value="1"/>
</dbReference>
<dbReference type="Pfam" id="PF00271">
    <property type="entry name" value="Helicase_C"/>
    <property type="match status" value="1"/>
</dbReference>
<evidence type="ECO:0000259" key="1">
    <source>
        <dbReference type="PROSITE" id="PS51194"/>
    </source>
</evidence>
<dbReference type="SMART" id="SM00490">
    <property type="entry name" value="HELICc"/>
    <property type="match status" value="1"/>
</dbReference>
<gene>
    <name evidence="2" type="primary">CSON008215</name>
</gene>
<proteinExistence type="predicted"/>
<evidence type="ECO:0000313" key="2">
    <source>
        <dbReference type="EMBL" id="SSX18213.1"/>
    </source>
</evidence>
<dbReference type="PANTHER" id="PTHR47958">
    <property type="entry name" value="ATP-DEPENDENT RNA HELICASE DBP3"/>
    <property type="match status" value="1"/>
</dbReference>
<feature type="domain" description="Helicase C-terminal" evidence="1">
    <location>
        <begin position="1"/>
        <end position="163"/>
    </location>
</feature>
<organism evidence="2">
    <name type="scientific">Culicoides sonorensis</name>
    <name type="common">Biting midge</name>
    <dbReference type="NCBI Taxonomy" id="179676"/>
    <lineage>
        <taxon>Eukaryota</taxon>
        <taxon>Metazoa</taxon>
        <taxon>Ecdysozoa</taxon>
        <taxon>Arthropoda</taxon>
        <taxon>Hexapoda</taxon>
        <taxon>Insecta</taxon>
        <taxon>Pterygota</taxon>
        <taxon>Neoptera</taxon>
        <taxon>Endopterygota</taxon>
        <taxon>Diptera</taxon>
        <taxon>Nematocera</taxon>
        <taxon>Chironomoidea</taxon>
        <taxon>Ceratopogonidae</taxon>
        <taxon>Ceratopogoninae</taxon>
        <taxon>Culicoides</taxon>
        <taxon>Monoculicoides</taxon>
    </lineage>
</organism>
<accession>A0A336LNH9</accession>
<dbReference type="EMBL" id="UFQT01000030">
    <property type="protein sequence ID" value="SSX18213.1"/>
    <property type="molecule type" value="Genomic_DNA"/>
</dbReference>
<dbReference type="InterPro" id="IPR027417">
    <property type="entry name" value="P-loop_NTPase"/>
</dbReference>
<name>A0A336LNH9_CULSO</name>
<sequence>MVNLLNDLKNEQGIVKKTLIFGATKRRCEKINSYLNRVGFRSVVMHGDKSQQERENALKKFRNDNATILVATDVCARGLDVEGDSRLAKDLINILIEAKQKVDPELQRISVASTKDNCNRGNFRRYGVLKKGNLNRFSGRNFSGKNNQNSDGSFKLYTLRCLI</sequence>
<dbReference type="AlphaFoldDB" id="A0A336LNH9"/>
<dbReference type="VEuPathDB" id="VectorBase:CSON008215"/>
<protein>
    <submittedName>
        <fullName evidence="2">CSON008215 protein</fullName>
    </submittedName>
</protein>
<dbReference type="CDD" id="cd18787">
    <property type="entry name" value="SF2_C_DEAD"/>
    <property type="match status" value="1"/>
</dbReference>
<reference evidence="2" key="1">
    <citation type="submission" date="2018-07" db="EMBL/GenBank/DDBJ databases">
        <authorList>
            <person name="Quirk P.G."/>
            <person name="Krulwich T.A."/>
        </authorList>
    </citation>
    <scope>NUCLEOTIDE SEQUENCE</scope>
</reference>
<dbReference type="PROSITE" id="PS51194">
    <property type="entry name" value="HELICASE_CTER"/>
    <property type="match status" value="1"/>
</dbReference>
<dbReference type="SUPFAM" id="SSF52540">
    <property type="entry name" value="P-loop containing nucleoside triphosphate hydrolases"/>
    <property type="match status" value="1"/>
</dbReference>
<dbReference type="InterPro" id="IPR001650">
    <property type="entry name" value="Helicase_C-like"/>
</dbReference>